<evidence type="ECO:0000256" key="1">
    <source>
        <dbReference type="ARBA" id="ARBA00009172"/>
    </source>
</evidence>
<evidence type="ECO:0000256" key="2">
    <source>
        <dbReference type="SAM" id="MobiDB-lite"/>
    </source>
</evidence>
<reference evidence="4" key="1">
    <citation type="submission" date="2016-11" db="UniProtKB">
        <authorList>
            <consortium name="WormBaseParasite"/>
        </authorList>
    </citation>
    <scope>IDENTIFICATION</scope>
</reference>
<feature type="compositionally biased region" description="Low complexity" evidence="2">
    <location>
        <begin position="149"/>
        <end position="159"/>
    </location>
</feature>
<accession>A0A1I8FU76</accession>
<organism evidence="3 4">
    <name type="scientific">Macrostomum lignano</name>
    <dbReference type="NCBI Taxonomy" id="282301"/>
    <lineage>
        <taxon>Eukaryota</taxon>
        <taxon>Metazoa</taxon>
        <taxon>Spiralia</taxon>
        <taxon>Lophotrochozoa</taxon>
        <taxon>Platyhelminthes</taxon>
        <taxon>Rhabditophora</taxon>
        <taxon>Macrostomorpha</taxon>
        <taxon>Macrostomida</taxon>
        <taxon>Macrostomidae</taxon>
        <taxon>Macrostomum</taxon>
    </lineage>
</organism>
<comment type="similarity">
    <text evidence="1">Belongs to the unc-93 family.</text>
</comment>
<keyword evidence="3" id="KW-1185">Reference proteome</keyword>
<dbReference type="Proteomes" id="UP000095280">
    <property type="component" value="Unplaced"/>
</dbReference>
<feature type="compositionally biased region" description="Basic and acidic residues" evidence="2">
    <location>
        <begin position="137"/>
        <end position="148"/>
    </location>
</feature>
<evidence type="ECO:0000313" key="3">
    <source>
        <dbReference type="Proteomes" id="UP000095280"/>
    </source>
</evidence>
<protein>
    <submittedName>
        <fullName evidence="4">MFS domain-containing protein</fullName>
    </submittedName>
</protein>
<name>A0A1I8FU76_9PLAT</name>
<proteinExistence type="inferred from homology"/>
<dbReference type="InterPro" id="IPR051951">
    <property type="entry name" value="UNC-93_regulatory"/>
</dbReference>
<dbReference type="PANTHER" id="PTHR19444">
    <property type="entry name" value="UNC-93 RELATED"/>
    <property type="match status" value="1"/>
</dbReference>
<dbReference type="AlphaFoldDB" id="A0A1I8FU76"/>
<sequence length="622" mass="67763">SAAPFATPPTQIFATGQSLNGDIQLKRIRGEQDWFRQRRISDTDFYFQGWLEMFKIDYDEPKQNDGTQDFLGNEPEAGRERSSYICSLQLLLSRLFCFCHLITSSKKSKRAASEPVTADVKIEHTKRTSCSSHSCMRPRESVTRDRRAAGMSRGRSGLSAHPELLHSSGGLGVAGLAVTYARRRPWPSSLRWPPLVIGRLGGEARRRTMAACLLRLPACTWRGQPGTRIGGTIIPASVLGRQQRPALGCHVGLCCRLAGEYRDGPADTTAERRHSRVGQRQRCVGLLRVFFTMFASSNIWGNLISYLALSDWQQHPASALGSALRPTAFCSAGNADGDGASVERPPEYKLVDRTDSEARATRVTLAQLRGNILAMPAPHGGLAAAAACSLPDRQCRAQPVLPSSATSPSGFVACSSGICAVGRVMMCYGAGHVLGGALRLGGRPARQAAAGCCQIGLEVAGLLWQVEAEPVAYFYCYAFAWGCVDTVWNSQMNAIYGEYFSDRTDAAPFSAYRFFESLGYILGFSYNKCCCASTRSWASCWPRCQPAASCYGQRRGGQAGAEDAGWRPAVRRPPPDKCLLLSQVFCAQWLESDVTTACVGTRACARLVFKVTFSAIILNFSF</sequence>
<evidence type="ECO:0000313" key="4">
    <source>
        <dbReference type="WBParaSite" id="maker-unitig_8762-snap-gene-0.2-mRNA-1"/>
    </source>
</evidence>
<dbReference type="PANTHER" id="PTHR19444:SF13">
    <property type="entry name" value="PROTEIN UNC-93 HOMOLOG A"/>
    <property type="match status" value="1"/>
</dbReference>
<feature type="region of interest" description="Disordered" evidence="2">
    <location>
        <begin position="131"/>
        <end position="159"/>
    </location>
</feature>
<dbReference type="WBParaSite" id="maker-unitig_8762-snap-gene-0.2-mRNA-1">
    <property type="protein sequence ID" value="maker-unitig_8762-snap-gene-0.2-mRNA-1"/>
    <property type="gene ID" value="maker-unitig_8762-snap-gene-0.2"/>
</dbReference>